<accession>A0AAW0ANE4</accession>
<evidence type="ECO:0000313" key="2">
    <source>
        <dbReference type="Proteomes" id="UP001383192"/>
    </source>
</evidence>
<reference evidence="1 2" key="1">
    <citation type="submission" date="2024-01" db="EMBL/GenBank/DDBJ databases">
        <title>A draft genome for a cacao thread blight-causing isolate of Paramarasmius palmivorus.</title>
        <authorList>
            <person name="Baruah I.K."/>
            <person name="Bukari Y."/>
            <person name="Amoako-Attah I."/>
            <person name="Meinhardt L.W."/>
            <person name="Bailey B.A."/>
            <person name="Cohen S.P."/>
        </authorList>
    </citation>
    <scope>NUCLEOTIDE SEQUENCE [LARGE SCALE GENOMIC DNA]</scope>
    <source>
        <strain evidence="1 2">GH-12</strain>
    </source>
</reference>
<dbReference type="AlphaFoldDB" id="A0AAW0ANE4"/>
<dbReference type="EMBL" id="JAYKXP010000356">
    <property type="protein sequence ID" value="KAK7014724.1"/>
    <property type="molecule type" value="Genomic_DNA"/>
</dbReference>
<comment type="caution">
    <text evidence="1">The sequence shown here is derived from an EMBL/GenBank/DDBJ whole genome shotgun (WGS) entry which is preliminary data.</text>
</comment>
<sequence length="199" mass="22898">MTLSSTSQQPPKEGQLQAPDNDHLVSCINTYLGFMTRHAISPWPATVQGMFLGQDCRYAHCIIVPLYDPREPYETHINDVITFYWFPPYQGTLPLMYDIIPPEKAAETDCQYRAYVYPQASEYLTGRHDLNRFWHRYTGGLLKLLGPMLVVKYSPSNMRPQPLDKVEGEKLLKRLYLTPCRLFFEGEVCESYSCGVADC</sequence>
<name>A0AAW0ANE4_9AGAR</name>
<gene>
    <name evidence="1" type="ORF">VNI00_019312</name>
</gene>
<proteinExistence type="predicted"/>
<organism evidence="1 2">
    <name type="scientific">Paramarasmius palmivorus</name>
    <dbReference type="NCBI Taxonomy" id="297713"/>
    <lineage>
        <taxon>Eukaryota</taxon>
        <taxon>Fungi</taxon>
        <taxon>Dikarya</taxon>
        <taxon>Basidiomycota</taxon>
        <taxon>Agaricomycotina</taxon>
        <taxon>Agaricomycetes</taxon>
        <taxon>Agaricomycetidae</taxon>
        <taxon>Agaricales</taxon>
        <taxon>Marasmiineae</taxon>
        <taxon>Marasmiaceae</taxon>
        <taxon>Paramarasmius</taxon>
    </lineage>
</organism>
<protein>
    <submittedName>
        <fullName evidence="1">Uncharacterized protein</fullName>
    </submittedName>
</protein>
<dbReference type="Proteomes" id="UP001383192">
    <property type="component" value="Unassembled WGS sequence"/>
</dbReference>
<evidence type="ECO:0000313" key="1">
    <source>
        <dbReference type="EMBL" id="KAK7014724.1"/>
    </source>
</evidence>
<keyword evidence="2" id="KW-1185">Reference proteome</keyword>